<accession>A0A699XJU8</accession>
<protein>
    <submittedName>
        <fullName evidence="2">Uncharacterized protein</fullName>
    </submittedName>
</protein>
<feature type="region of interest" description="Disordered" evidence="1">
    <location>
        <begin position="32"/>
        <end position="58"/>
    </location>
</feature>
<evidence type="ECO:0000313" key="2">
    <source>
        <dbReference type="EMBL" id="GFD60292.1"/>
    </source>
</evidence>
<evidence type="ECO:0000256" key="1">
    <source>
        <dbReference type="SAM" id="MobiDB-lite"/>
    </source>
</evidence>
<name>A0A699XJU8_TANCI</name>
<feature type="non-terminal residue" evidence="2">
    <location>
        <position position="1"/>
    </location>
</feature>
<dbReference type="AlphaFoldDB" id="A0A699XJU8"/>
<comment type="caution">
    <text evidence="2">The sequence shown here is derived from an EMBL/GenBank/DDBJ whole genome shotgun (WGS) entry which is preliminary data.</text>
</comment>
<feature type="non-terminal residue" evidence="2">
    <location>
        <position position="80"/>
    </location>
</feature>
<reference evidence="2" key="1">
    <citation type="journal article" date="2019" name="Sci. Rep.">
        <title>Draft genome of Tanacetum cinerariifolium, the natural source of mosquito coil.</title>
        <authorList>
            <person name="Yamashiro T."/>
            <person name="Shiraishi A."/>
            <person name="Satake H."/>
            <person name="Nakayama K."/>
        </authorList>
    </citation>
    <scope>NUCLEOTIDE SEQUENCE</scope>
</reference>
<gene>
    <name evidence="2" type="ORF">Tci_932261</name>
</gene>
<proteinExistence type="predicted"/>
<dbReference type="EMBL" id="BKCJ011875843">
    <property type="protein sequence ID" value="GFD60292.1"/>
    <property type="molecule type" value="Genomic_DNA"/>
</dbReference>
<sequence>GHQSVGWRRRQAVGRGIAARPLPSPLLGVAGEGGQCDRAGAGGSGAEPGPARAESARRCPGAAPGLFAGDADRADPACFL</sequence>
<feature type="compositionally biased region" description="Gly residues" evidence="1">
    <location>
        <begin position="32"/>
        <end position="46"/>
    </location>
</feature>
<organism evidence="2">
    <name type="scientific">Tanacetum cinerariifolium</name>
    <name type="common">Dalmatian daisy</name>
    <name type="synonym">Chrysanthemum cinerariifolium</name>
    <dbReference type="NCBI Taxonomy" id="118510"/>
    <lineage>
        <taxon>Eukaryota</taxon>
        <taxon>Viridiplantae</taxon>
        <taxon>Streptophyta</taxon>
        <taxon>Embryophyta</taxon>
        <taxon>Tracheophyta</taxon>
        <taxon>Spermatophyta</taxon>
        <taxon>Magnoliopsida</taxon>
        <taxon>eudicotyledons</taxon>
        <taxon>Gunneridae</taxon>
        <taxon>Pentapetalae</taxon>
        <taxon>asterids</taxon>
        <taxon>campanulids</taxon>
        <taxon>Asterales</taxon>
        <taxon>Asteraceae</taxon>
        <taxon>Asteroideae</taxon>
        <taxon>Anthemideae</taxon>
        <taxon>Anthemidinae</taxon>
        <taxon>Tanacetum</taxon>
    </lineage>
</organism>